<evidence type="ECO:0000259" key="7">
    <source>
        <dbReference type="PROSITE" id="PS50172"/>
    </source>
</evidence>
<dbReference type="InterPro" id="IPR036420">
    <property type="entry name" value="BRCT_dom_sf"/>
</dbReference>
<dbReference type="GO" id="GO:0008270">
    <property type="term" value="F:zinc ion binding"/>
    <property type="evidence" value="ECO:0007669"/>
    <property type="project" value="UniProtKB-KW"/>
</dbReference>
<dbReference type="SUPFAM" id="SSF57903">
    <property type="entry name" value="FYVE/PHD zinc finger"/>
    <property type="match status" value="1"/>
</dbReference>
<feature type="region of interest" description="Disordered" evidence="5">
    <location>
        <begin position="778"/>
        <end position="838"/>
    </location>
</feature>
<evidence type="ECO:0000259" key="6">
    <source>
        <dbReference type="PROSITE" id="PS50016"/>
    </source>
</evidence>
<feature type="compositionally biased region" description="Basic and acidic residues" evidence="5">
    <location>
        <begin position="366"/>
        <end position="378"/>
    </location>
</feature>
<feature type="compositionally biased region" description="Polar residues" evidence="5">
    <location>
        <begin position="354"/>
        <end position="363"/>
    </location>
</feature>
<dbReference type="STRING" id="157652.A0A371H565"/>
<dbReference type="InterPro" id="IPR044254">
    <property type="entry name" value="At4g02110-like"/>
</dbReference>
<dbReference type="Pfam" id="PF00628">
    <property type="entry name" value="PHD"/>
    <property type="match status" value="1"/>
</dbReference>
<feature type="compositionally biased region" description="Polar residues" evidence="5">
    <location>
        <begin position="601"/>
        <end position="630"/>
    </location>
</feature>
<organism evidence="8 9">
    <name type="scientific">Mucuna pruriens</name>
    <name type="common">Velvet bean</name>
    <name type="synonym">Dolichos pruriens</name>
    <dbReference type="NCBI Taxonomy" id="157652"/>
    <lineage>
        <taxon>Eukaryota</taxon>
        <taxon>Viridiplantae</taxon>
        <taxon>Streptophyta</taxon>
        <taxon>Embryophyta</taxon>
        <taxon>Tracheophyta</taxon>
        <taxon>Spermatophyta</taxon>
        <taxon>Magnoliopsida</taxon>
        <taxon>eudicotyledons</taxon>
        <taxon>Gunneridae</taxon>
        <taxon>Pentapetalae</taxon>
        <taxon>rosids</taxon>
        <taxon>fabids</taxon>
        <taxon>Fabales</taxon>
        <taxon>Fabaceae</taxon>
        <taxon>Papilionoideae</taxon>
        <taxon>50 kb inversion clade</taxon>
        <taxon>NPAAA clade</taxon>
        <taxon>indigoferoid/millettioid clade</taxon>
        <taxon>Phaseoleae</taxon>
        <taxon>Mucuna</taxon>
    </lineage>
</organism>
<dbReference type="EMBL" id="QJKJ01003545">
    <property type="protein sequence ID" value="RDX97930.1"/>
    <property type="molecule type" value="Genomic_DNA"/>
</dbReference>
<evidence type="ECO:0000313" key="8">
    <source>
        <dbReference type="EMBL" id="RDX97930.1"/>
    </source>
</evidence>
<dbReference type="PANTHER" id="PTHR47181">
    <property type="entry name" value="BRCA1 C TERMINUS DOMAIN CONTAINING PROTEIN, EXPRESSED"/>
    <property type="match status" value="1"/>
</dbReference>
<feature type="compositionally biased region" description="Acidic residues" evidence="5">
    <location>
        <begin position="218"/>
        <end position="229"/>
    </location>
</feature>
<dbReference type="InterPro" id="IPR001357">
    <property type="entry name" value="BRCT_dom"/>
</dbReference>
<proteinExistence type="predicted"/>
<protein>
    <submittedName>
        <fullName evidence="8">BRCT domain-containing protein</fullName>
    </submittedName>
</protein>
<dbReference type="InterPro" id="IPR001965">
    <property type="entry name" value="Znf_PHD"/>
</dbReference>
<comment type="caution">
    <text evidence="8">The sequence shown here is derived from an EMBL/GenBank/DDBJ whole genome shotgun (WGS) entry which is preliminary data.</text>
</comment>
<keyword evidence="1" id="KW-0479">Metal-binding</keyword>
<evidence type="ECO:0000256" key="4">
    <source>
        <dbReference type="PROSITE-ProRule" id="PRU00146"/>
    </source>
</evidence>
<dbReference type="PANTHER" id="PTHR47181:SF2">
    <property type="entry name" value="BRCA1 C TERMINUS DOMAIN CONTAINING PROTEIN, EXPRESSED"/>
    <property type="match status" value="1"/>
</dbReference>
<dbReference type="PROSITE" id="PS50016">
    <property type="entry name" value="ZF_PHD_2"/>
    <property type="match status" value="1"/>
</dbReference>
<reference evidence="8" key="1">
    <citation type="submission" date="2018-05" db="EMBL/GenBank/DDBJ databases">
        <title>Draft genome of Mucuna pruriens seed.</title>
        <authorList>
            <person name="Nnadi N.E."/>
            <person name="Vos R."/>
            <person name="Hasami M.H."/>
            <person name="Devisetty U.K."/>
            <person name="Aguiy J.C."/>
        </authorList>
    </citation>
    <scope>NUCLEOTIDE SEQUENCE [LARGE SCALE GENOMIC DNA]</scope>
    <source>
        <strain evidence="8">JCA_2017</strain>
    </source>
</reference>
<evidence type="ECO:0000313" key="9">
    <source>
        <dbReference type="Proteomes" id="UP000257109"/>
    </source>
</evidence>
<dbReference type="Pfam" id="PF00533">
    <property type="entry name" value="BRCT"/>
    <property type="match status" value="1"/>
</dbReference>
<keyword evidence="2 4" id="KW-0863">Zinc-finger</keyword>
<dbReference type="InterPro" id="IPR011011">
    <property type="entry name" value="Znf_FYVE_PHD"/>
</dbReference>
<dbReference type="Gene3D" id="3.30.40.10">
    <property type="entry name" value="Zinc/RING finger domain, C3HC4 (zinc finger)"/>
    <property type="match status" value="1"/>
</dbReference>
<dbReference type="SMART" id="SM00292">
    <property type="entry name" value="BRCT"/>
    <property type="match status" value="4"/>
</dbReference>
<dbReference type="Proteomes" id="UP000257109">
    <property type="component" value="Unassembled WGS sequence"/>
</dbReference>
<feature type="domain" description="BRCT" evidence="7">
    <location>
        <begin position="109"/>
        <end position="193"/>
    </location>
</feature>
<dbReference type="OrthoDB" id="1935339at2759"/>
<feature type="compositionally biased region" description="Basic and acidic residues" evidence="5">
    <location>
        <begin position="876"/>
        <end position="894"/>
    </location>
</feature>
<feature type="compositionally biased region" description="Basic and acidic residues" evidence="5">
    <location>
        <begin position="331"/>
        <end position="341"/>
    </location>
</feature>
<gene>
    <name evidence="8" type="ORF">CR513_19222</name>
</gene>
<feature type="region of interest" description="Disordered" evidence="5">
    <location>
        <begin position="540"/>
        <end position="563"/>
    </location>
</feature>
<dbReference type="CDD" id="cd17738">
    <property type="entry name" value="BRCT_TopBP1_rpt7"/>
    <property type="match status" value="1"/>
</dbReference>
<feature type="region of interest" description="Disordered" evidence="5">
    <location>
        <begin position="598"/>
        <end position="665"/>
    </location>
</feature>
<feature type="region of interest" description="Disordered" evidence="5">
    <location>
        <begin position="331"/>
        <end position="428"/>
    </location>
</feature>
<evidence type="ECO:0000256" key="1">
    <source>
        <dbReference type="ARBA" id="ARBA00022723"/>
    </source>
</evidence>
<dbReference type="Gene3D" id="3.40.50.10190">
    <property type="entry name" value="BRCT domain"/>
    <property type="match status" value="4"/>
</dbReference>
<keyword evidence="3" id="KW-0862">Zinc</keyword>
<evidence type="ECO:0000256" key="5">
    <source>
        <dbReference type="SAM" id="MobiDB-lite"/>
    </source>
</evidence>
<feature type="domain" description="BRCT" evidence="7">
    <location>
        <begin position="1010"/>
        <end position="1092"/>
    </location>
</feature>
<dbReference type="SUPFAM" id="SSF52113">
    <property type="entry name" value="BRCT domain"/>
    <property type="match status" value="3"/>
</dbReference>
<feature type="domain" description="PHD-type" evidence="6">
    <location>
        <begin position="1251"/>
        <end position="1307"/>
    </location>
</feature>
<feature type="region of interest" description="Disordered" evidence="5">
    <location>
        <begin position="852"/>
        <end position="925"/>
    </location>
</feature>
<keyword evidence="9" id="KW-1185">Reference proteome</keyword>
<dbReference type="PROSITE" id="PS50172">
    <property type="entry name" value="BRCT"/>
    <property type="match status" value="2"/>
</dbReference>
<dbReference type="InterPro" id="IPR013083">
    <property type="entry name" value="Znf_RING/FYVE/PHD"/>
</dbReference>
<dbReference type="Pfam" id="PF12738">
    <property type="entry name" value="PTCB-BRCT"/>
    <property type="match status" value="1"/>
</dbReference>
<feature type="region of interest" description="Disordered" evidence="5">
    <location>
        <begin position="218"/>
        <end position="301"/>
    </location>
</feature>
<feature type="compositionally biased region" description="Polar residues" evidence="5">
    <location>
        <begin position="550"/>
        <end position="563"/>
    </location>
</feature>
<feature type="compositionally biased region" description="Basic residues" evidence="5">
    <location>
        <begin position="800"/>
        <end position="810"/>
    </location>
</feature>
<feature type="compositionally biased region" description="Polar residues" evidence="5">
    <location>
        <begin position="269"/>
        <end position="290"/>
    </location>
</feature>
<feature type="compositionally biased region" description="Basic residues" evidence="5">
    <location>
        <begin position="640"/>
        <end position="649"/>
    </location>
</feature>
<sequence>MMETSYSPRGFRGVRFVLCGFHPVAESQIRFKLVSGGGVDVGQYGGSCTHVIVDKIVYDDPVCVAARNDRKTLVTALWVEHSADIGMPVDAASVMYRPLKDLDGIPGAKDLIMCLTGYLRQDRDDIMTMVGLMGAQFSKPLVANKVTHLICYKFEGEKYELAKKLGTIKLVNHRWLEDCLKEWVLLHEDKYNKSSYLFQLIAETLFLFNSGFELEMMEEEAKDSEEEAEDSKLGQSGGRKRKQSPLSSKFGIAATHGLSKSVREPSNALPDSTVPQVLPNVNNGENSSVIPGNENKSDKDLSIHNVDDSKISYQAPDVSRHSTSCQLPDKYVKTSESKNADIPKAPGRQDLGNMGNTNSSGQQPDLHYDTSESKKLVSDLRSTSASAAGVAHSNEQLRTMSHSRKNQRGFPLPRILDKSSCREGNNCENSKVEKASEGIKSASAEASGKGNDIIKEDEPISILLPQKRINEASFTKLKSRKMTADAKFSNPSPNDKSQGLKVTSQVDELPEAGDYFSLGKDGINYSNTCLVSKPAGSTSNSLAFDEPFSRNASPESGQCDNVYQNSPQTAVQWLSESKINGKPDITGSGMRQVDGNEAEQHNVTKSLDCSSLGNKKSHNVESTGCSNLDLSNEESDKLIRKSPRKKSTSKKNFDSKPKVGATARQKSSLTLNKTTLQGDGLTFSSGSKEIATCDAKMHQGCLQILDVNKTMEQETVSKYAEDAGGRTEFLDDETEAPDDKCEYELGMAIDEESVHLSKKSDTATEEKSEAICPATKCEETMPPKKGTNKTEKQKPSSLVVKHRARKRPAGKAKATVSKYAENAGDRTEFLDDTTDAPDDKCEYDLGMALDEESVHLSKKPDTATEEKSEPICPATKCEEAMPPKKGTSKTEKQKPSSQVVKHQARKRPAGKAKATVARELSKSKVAVSGEKIPNEMGHEPEIETVQEMSRPADKSDNLTVPRNKLEKLAEEEKENRPIDVGLAKIKSRKLGHNPSISGSYTRVKTEAVCFILSGHRLQRKEFQQVIKRLKGRVCRDSHQWSYQATHFIAPDPIRRTEKFFAAAASGRWILQTDFLTASSQAGKFLPEEPYEWHKNGLSEDGTINMEAPRKWRMLKERTGHGAFYGMRIVVYGDCIAPPLDTLKRVIKAGDGTILATSPPYTRFLGTGIDYAVVSPGMPRVDLWVQEFLKHEIPCVVADYLVEYVCKPGFSLERHVLYGTHALAERSFDKLKSRAEEIVEEVIAPEDSSGDDTICQVCGSRDRGDVMLICGDENGSIGCGVGTHIDCCDPPLTEIPEEDWFCPKCTTTQNCPTNPSKRKKCVLSSSKTK</sequence>
<dbReference type="InterPro" id="IPR019787">
    <property type="entry name" value="Znf_PHD-finger"/>
</dbReference>
<feature type="compositionally biased region" description="Basic and acidic residues" evidence="5">
    <location>
        <begin position="778"/>
        <end position="794"/>
    </location>
</feature>
<evidence type="ECO:0000256" key="3">
    <source>
        <dbReference type="ARBA" id="ARBA00022833"/>
    </source>
</evidence>
<evidence type="ECO:0000256" key="2">
    <source>
        <dbReference type="ARBA" id="ARBA00022771"/>
    </source>
</evidence>
<feature type="compositionally biased region" description="Basic and acidic residues" evidence="5">
    <location>
        <begin position="852"/>
        <end position="869"/>
    </location>
</feature>
<accession>A0A371H565</accession>
<dbReference type="SMART" id="SM00249">
    <property type="entry name" value="PHD"/>
    <property type="match status" value="1"/>
</dbReference>
<name>A0A371H565_MUCPR</name>